<reference evidence="2 3" key="1">
    <citation type="submission" date="2018-03" db="EMBL/GenBank/DDBJ databases">
        <title>The ancient ancestry and fast evolution of plastids.</title>
        <authorList>
            <person name="Moore K.R."/>
            <person name="Magnabosco C."/>
            <person name="Momper L."/>
            <person name="Gold D.A."/>
            <person name="Bosak T."/>
            <person name="Fournier G.P."/>
        </authorList>
    </citation>
    <scope>NUCLEOTIDE SEQUENCE [LARGE SCALE GENOMIC DNA]</scope>
    <source>
        <strain evidence="2 3">CCALA 016</strain>
    </source>
</reference>
<dbReference type="AlphaFoldDB" id="A0A2T1LWT1"/>
<feature type="domain" description="DUF4332" evidence="1">
    <location>
        <begin position="13"/>
        <end position="134"/>
    </location>
</feature>
<dbReference type="RefSeq" id="WP_106457329.1">
    <property type="nucleotide sequence ID" value="NZ_PXOH01000013.1"/>
</dbReference>
<accession>A0A2T1LWT1</accession>
<comment type="caution">
    <text evidence="2">The sequence shown here is derived from an EMBL/GenBank/DDBJ whole genome shotgun (WGS) entry which is preliminary data.</text>
</comment>
<proteinExistence type="predicted"/>
<evidence type="ECO:0000313" key="3">
    <source>
        <dbReference type="Proteomes" id="UP000239001"/>
    </source>
</evidence>
<protein>
    <submittedName>
        <fullName evidence="2">DUF4332 domain-containing protein</fullName>
    </submittedName>
</protein>
<evidence type="ECO:0000313" key="2">
    <source>
        <dbReference type="EMBL" id="PSF36613.1"/>
    </source>
</evidence>
<gene>
    <name evidence="2" type="ORF">C7H19_13105</name>
</gene>
<dbReference type="InterPro" id="IPR025567">
    <property type="entry name" value="DUF4332"/>
</dbReference>
<dbReference type="EMBL" id="PXOH01000013">
    <property type="protein sequence ID" value="PSF36613.1"/>
    <property type="molecule type" value="Genomic_DNA"/>
</dbReference>
<sequence>MVQSNYWNIEQLPGLSQQQQDNLKSCGVTTTQQLLAKTKNPDLKQSLASQLQLHTQYINKWAALADLARIPSVGCQYCGLLLHSGIASVIQLGQTPVYRIHRQILRLQVANLQRQDLCPSVDLVQKWVQEAKTLT</sequence>
<dbReference type="Proteomes" id="UP000239001">
    <property type="component" value="Unassembled WGS sequence"/>
</dbReference>
<dbReference type="OrthoDB" id="530698at2"/>
<evidence type="ECO:0000259" key="1">
    <source>
        <dbReference type="Pfam" id="PF14229"/>
    </source>
</evidence>
<dbReference type="Pfam" id="PF14229">
    <property type="entry name" value="DUF4332"/>
    <property type="match status" value="1"/>
</dbReference>
<keyword evidence="3" id="KW-1185">Reference proteome</keyword>
<reference evidence="2 3" key="2">
    <citation type="submission" date="2018-03" db="EMBL/GenBank/DDBJ databases">
        <authorList>
            <person name="Keele B.F."/>
        </authorList>
    </citation>
    <scope>NUCLEOTIDE SEQUENCE [LARGE SCALE GENOMIC DNA]</scope>
    <source>
        <strain evidence="2 3">CCALA 016</strain>
    </source>
</reference>
<organism evidence="2 3">
    <name type="scientific">Aphanothece hegewaldii CCALA 016</name>
    <dbReference type="NCBI Taxonomy" id="2107694"/>
    <lineage>
        <taxon>Bacteria</taxon>
        <taxon>Bacillati</taxon>
        <taxon>Cyanobacteriota</taxon>
        <taxon>Cyanophyceae</taxon>
        <taxon>Oscillatoriophycideae</taxon>
        <taxon>Chroococcales</taxon>
        <taxon>Aphanothecaceae</taxon>
        <taxon>Aphanothece</taxon>
    </lineage>
</organism>
<name>A0A2T1LWT1_9CHRO</name>